<dbReference type="InterPro" id="IPR050567">
    <property type="entry name" value="Mitochondrial_Carrier"/>
</dbReference>
<evidence type="ECO:0000256" key="6">
    <source>
        <dbReference type="ARBA" id="ARBA00022989"/>
    </source>
</evidence>
<dbReference type="Proteomes" id="UP001054902">
    <property type="component" value="Unassembled WGS sequence"/>
</dbReference>
<keyword evidence="3 10" id="KW-0813">Transport</keyword>
<feature type="repeat" description="Solcar" evidence="9">
    <location>
        <begin position="94"/>
        <end position="180"/>
    </location>
</feature>
<dbReference type="PANTHER" id="PTHR45624">
    <property type="entry name" value="MITOCHONDRIAL BASIC AMINO ACIDS TRANSPORTER-RELATED"/>
    <property type="match status" value="1"/>
</dbReference>
<feature type="repeat" description="Solcar" evidence="9">
    <location>
        <begin position="194"/>
        <end position="271"/>
    </location>
</feature>
<organism evidence="11 12">
    <name type="scientific">Chaetoceros tenuissimus</name>
    <dbReference type="NCBI Taxonomy" id="426638"/>
    <lineage>
        <taxon>Eukaryota</taxon>
        <taxon>Sar</taxon>
        <taxon>Stramenopiles</taxon>
        <taxon>Ochrophyta</taxon>
        <taxon>Bacillariophyta</taxon>
        <taxon>Coscinodiscophyceae</taxon>
        <taxon>Chaetocerotophycidae</taxon>
        <taxon>Chaetocerotales</taxon>
        <taxon>Chaetocerotaceae</taxon>
        <taxon>Chaetoceros</taxon>
    </lineage>
</organism>
<evidence type="ECO:0000256" key="8">
    <source>
        <dbReference type="ARBA" id="ARBA00023136"/>
    </source>
</evidence>
<dbReference type="EMBL" id="BLLK01000045">
    <property type="protein sequence ID" value="GFH51432.1"/>
    <property type="molecule type" value="Genomic_DNA"/>
</dbReference>
<protein>
    <recommendedName>
        <fullName evidence="13">Mitochondrial carrier protein</fullName>
    </recommendedName>
</protein>
<dbReference type="PROSITE" id="PS50920">
    <property type="entry name" value="SOLCAR"/>
    <property type="match status" value="3"/>
</dbReference>
<keyword evidence="4 9" id="KW-0812">Transmembrane</keyword>
<evidence type="ECO:0000256" key="2">
    <source>
        <dbReference type="ARBA" id="ARBA00006375"/>
    </source>
</evidence>
<evidence type="ECO:0000256" key="7">
    <source>
        <dbReference type="ARBA" id="ARBA00023128"/>
    </source>
</evidence>
<dbReference type="PANTHER" id="PTHR45624:SF10">
    <property type="entry name" value="SLC (SOLUTE CARRIER) HOMOLOG"/>
    <property type="match status" value="1"/>
</dbReference>
<comment type="subcellular location">
    <subcellularLocation>
        <location evidence="1">Mitochondrion membrane</location>
        <topology evidence="1">Multi-pass membrane protein</topology>
    </subcellularLocation>
</comment>
<name>A0AAD3CSK4_9STRA</name>
<evidence type="ECO:0000313" key="11">
    <source>
        <dbReference type="EMBL" id="GFH51432.1"/>
    </source>
</evidence>
<comment type="similarity">
    <text evidence="2 10">Belongs to the mitochondrial carrier (TC 2.A.29) family.</text>
</comment>
<dbReference type="InterPro" id="IPR018108">
    <property type="entry name" value="MCP_transmembrane"/>
</dbReference>
<feature type="repeat" description="Solcar" evidence="9">
    <location>
        <begin position="2"/>
        <end position="86"/>
    </location>
</feature>
<dbReference type="AlphaFoldDB" id="A0AAD3CSK4"/>
<keyword evidence="12" id="KW-1185">Reference proteome</keyword>
<evidence type="ECO:0000256" key="9">
    <source>
        <dbReference type="PROSITE-ProRule" id="PRU00282"/>
    </source>
</evidence>
<accession>A0AAD3CSK4</accession>
<dbReference type="SUPFAM" id="SSF103506">
    <property type="entry name" value="Mitochondrial carrier"/>
    <property type="match status" value="1"/>
</dbReference>
<dbReference type="Gene3D" id="1.50.40.10">
    <property type="entry name" value="Mitochondrial carrier domain"/>
    <property type="match status" value="1"/>
</dbReference>
<keyword evidence="5" id="KW-0677">Repeat</keyword>
<sequence length="275" mass="30127">MTRFTDEILSSTSAGLVSTFFGHPLDTIKIHLQTQKHTSRSSYFQSIHLARKLGASHLFRGIGPPMTNQIIMNSVMFSVFRSVKESIDGSNFLDQNSSAALAGLISGFATACISTPVDWIKIQAQLNTKASNSFDIFRDLINKNGSHSIPIVFRGHSANLAREGVFTMVYLGLYDRISSSVKSSKKEDDLSTSEIICISSFTGAFAWLCNYPFDTVKTIMQGKGLSLGASLRYIWGEGGFKSLFRGVSASTGRAVLVTSSRMVVYEKTMTLLQDV</sequence>
<evidence type="ECO:0000256" key="3">
    <source>
        <dbReference type="ARBA" id="ARBA00022448"/>
    </source>
</evidence>
<dbReference type="Pfam" id="PF00153">
    <property type="entry name" value="Mito_carr"/>
    <property type="match status" value="3"/>
</dbReference>
<keyword evidence="7" id="KW-0496">Mitochondrion</keyword>
<keyword evidence="6" id="KW-1133">Transmembrane helix</keyword>
<evidence type="ECO:0000256" key="4">
    <source>
        <dbReference type="ARBA" id="ARBA00022692"/>
    </source>
</evidence>
<evidence type="ECO:0000256" key="5">
    <source>
        <dbReference type="ARBA" id="ARBA00022737"/>
    </source>
</evidence>
<evidence type="ECO:0000313" key="12">
    <source>
        <dbReference type="Proteomes" id="UP001054902"/>
    </source>
</evidence>
<proteinExistence type="inferred from homology"/>
<evidence type="ECO:0000256" key="10">
    <source>
        <dbReference type="RuleBase" id="RU000488"/>
    </source>
</evidence>
<gene>
    <name evidence="11" type="ORF">CTEN210_07908</name>
</gene>
<reference evidence="11 12" key="1">
    <citation type="journal article" date="2021" name="Sci. Rep.">
        <title>The genome of the diatom Chaetoceros tenuissimus carries an ancient integrated fragment of an extant virus.</title>
        <authorList>
            <person name="Hongo Y."/>
            <person name="Kimura K."/>
            <person name="Takaki Y."/>
            <person name="Yoshida Y."/>
            <person name="Baba S."/>
            <person name="Kobayashi G."/>
            <person name="Nagasaki K."/>
            <person name="Hano T."/>
            <person name="Tomaru Y."/>
        </authorList>
    </citation>
    <scope>NUCLEOTIDE SEQUENCE [LARGE SCALE GENOMIC DNA]</scope>
    <source>
        <strain evidence="11 12">NIES-3715</strain>
    </source>
</reference>
<dbReference type="InterPro" id="IPR023395">
    <property type="entry name" value="MCP_dom_sf"/>
</dbReference>
<comment type="caution">
    <text evidence="11">The sequence shown here is derived from an EMBL/GenBank/DDBJ whole genome shotgun (WGS) entry which is preliminary data.</text>
</comment>
<dbReference type="GO" id="GO:0022857">
    <property type="term" value="F:transmembrane transporter activity"/>
    <property type="evidence" value="ECO:0007669"/>
    <property type="project" value="TreeGrafter"/>
</dbReference>
<dbReference type="GO" id="GO:0031966">
    <property type="term" value="C:mitochondrial membrane"/>
    <property type="evidence" value="ECO:0007669"/>
    <property type="project" value="UniProtKB-SubCell"/>
</dbReference>
<keyword evidence="8 9" id="KW-0472">Membrane</keyword>
<evidence type="ECO:0008006" key="13">
    <source>
        <dbReference type="Google" id="ProtNLM"/>
    </source>
</evidence>
<evidence type="ECO:0000256" key="1">
    <source>
        <dbReference type="ARBA" id="ARBA00004225"/>
    </source>
</evidence>